<dbReference type="OrthoDB" id="9811006at2"/>
<dbReference type="eggNOG" id="COG2353">
    <property type="taxonomic scope" value="Bacteria"/>
</dbReference>
<proteinExistence type="predicted"/>
<keyword evidence="4" id="KW-1185">Reference proteome</keyword>
<dbReference type="AlphaFoldDB" id="B6BMY4"/>
<dbReference type="SMART" id="SM00867">
    <property type="entry name" value="YceI"/>
    <property type="match status" value="1"/>
</dbReference>
<keyword evidence="1" id="KW-0732">Signal</keyword>
<reference evidence="3 4" key="1">
    <citation type="journal article" date="2012" name="Proc. Natl. Acad. Sci. U.S.A.">
        <title>Genome and physiology of a model Epsilonproteobacterium responsible for sulfide detoxification in marine oxygen depletion zones.</title>
        <authorList>
            <person name="Grote J."/>
            <person name="Schott T."/>
            <person name="Bruckner C.G."/>
            <person name="Glockner F.O."/>
            <person name="Jost G."/>
            <person name="Teeling H."/>
            <person name="Labrenz M."/>
            <person name="Jurgens K."/>
        </authorList>
    </citation>
    <scope>NUCLEOTIDE SEQUENCE [LARGE SCALE GENOMIC DNA]</scope>
    <source>
        <strain evidence="3 4">GD1</strain>
    </source>
</reference>
<feature type="domain" description="Lipid/polyisoprenoid-binding YceI-like" evidence="2">
    <location>
        <begin position="18"/>
        <end position="170"/>
    </location>
</feature>
<dbReference type="HOGENOM" id="CLU_1554504_0_0_7"/>
<evidence type="ECO:0000313" key="4">
    <source>
        <dbReference type="Proteomes" id="UP000006431"/>
    </source>
</evidence>
<feature type="chain" id="PRO_5002843284" evidence="1">
    <location>
        <begin position="17"/>
        <end position="172"/>
    </location>
</feature>
<dbReference type="InterPro" id="IPR007372">
    <property type="entry name" value="Lipid/polyisoprenoid-bd_YceI"/>
</dbReference>
<accession>B6BMY4</accession>
<dbReference type="Gene3D" id="2.40.128.110">
    <property type="entry name" value="Lipid/polyisoprenoid-binding, YceI-like"/>
    <property type="match status" value="1"/>
</dbReference>
<dbReference type="PANTHER" id="PTHR34406">
    <property type="entry name" value="PROTEIN YCEI"/>
    <property type="match status" value="1"/>
</dbReference>
<dbReference type="RefSeq" id="WP_008339549.1">
    <property type="nucleotide sequence ID" value="NZ_AFRZ01000001.1"/>
</dbReference>
<evidence type="ECO:0000313" key="3">
    <source>
        <dbReference type="EMBL" id="EHP30742.1"/>
    </source>
</evidence>
<organism evidence="3 4">
    <name type="scientific">Sulfurimonas gotlandica (strain DSM 19862 / JCM 16533 / GD1)</name>
    <dbReference type="NCBI Taxonomy" id="929558"/>
    <lineage>
        <taxon>Bacteria</taxon>
        <taxon>Pseudomonadati</taxon>
        <taxon>Campylobacterota</taxon>
        <taxon>Epsilonproteobacteria</taxon>
        <taxon>Campylobacterales</taxon>
        <taxon>Sulfurimonadaceae</taxon>
        <taxon>Sulfurimonas</taxon>
    </lineage>
</organism>
<feature type="signal peptide" evidence="1">
    <location>
        <begin position="1"/>
        <end position="16"/>
    </location>
</feature>
<comment type="caution">
    <text evidence="3">The sequence shown here is derived from an EMBL/GenBank/DDBJ whole genome shotgun (WGS) entry which is preliminary data.</text>
</comment>
<dbReference type="InterPro" id="IPR036761">
    <property type="entry name" value="TTHA0802/YceI-like_sf"/>
</dbReference>
<accession>H1FY46</accession>
<dbReference type="EMBL" id="AFRZ01000001">
    <property type="protein sequence ID" value="EHP30742.1"/>
    <property type="molecule type" value="Genomic_DNA"/>
</dbReference>
<dbReference type="Pfam" id="PF04264">
    <property type="entry name" value="YceI"/>
    <property type="match status" value="1"/>
</dbReference>
<sequence>MSKILFILILSLSAIADTFIVQSDSSNINFSVDKFLFISVDGKFSKFKGKITIDNNMVTSIDGIVDIKSVDTDNEKRDEDLKGEGYFNVTQHQYIYFKAIAVDDKELEAAITIKGITKKIRFNIDEIKSTGTKLTLKISSVVNREDFMLNGSFSSVIANDVKVSATLQAYLQ</sequence>
<dbReference type="PANTHER" id="PTHR34406:SF1">
    <property type="entry name" value="PROTEIN YCEI"/>
    <property type="match status" value="1"/>
</dbReference>
<dbReference type="SUPFAM" id="SSF101874">
    <property type="entry name" value="YceI-like"/>
    <property type="match status" value="1"/>
</dbReference>
<dbReference type="STRING" id="929558.SMGD1_2219"/>
<dbReference type="Proteomes" id="UP000006431">
    <property type="component" value="Unassembled WGS sequence"/>
</dbReference>
<dbReference type="PATRIC" id="fig|929558.5.peg.2210"/>
<protein>
    <submittedName>
        <fullName evidence="3">Periplasmic protein containing Lipid/polyisoprenoid-binding, YceI-like domain</fullName>
    </submittedName>
</protein>
<name>B6BMY4_SULGG</name>
<evidence type="ECO:0000259" key="2">
    <source>
        <dbReference type="SMART" id="SM00867"/>
    </source>
</evidence>
<evidence type="ECO:0000256" key="1">
    <source>
        <dbReference type="SAM" id="SignalP"/>
    </source>
</evidence>
<gene>
    <name evidence="3" type="ORF">SMGD1_2219</name>
</gene>